<dbReference type="EMBL" id="CP015124">
    <property type="protein sequence ID" value="ANP35192.1"/>
    <property type="molecule type" value="Genomic_DNA"/>
</dbReference>
<proteinExistence type="predicted"/>
<comment type="subcellular location">
    <subcellularLocation>
        <location evidence="1">Cell membrane</location>
        <topology evidence="1">Multi-pass membrane protein</topology>
    </subcellularLocation>
</comment>
<evidence type="ECO:0000256" key="5">
    <source>
        <dbReference type="ARBA" id="ARBA00023136"/>
    </source>
</evidence>
<dbReference type="NCBIfam" id="TIGR00765">
    <property type="entry name" value="yihY_not_rbn"/>
    <property type="match status" value="1"/>
</dbReference>
<dbReference type="PANTHER" id="PTHR30213">
    <property type="entry name" value="INNER MEMBRANE PROTEIN YHJD"/>
    <property type="match status" value="1"/>
</dbReference>
<evidence type="ECO:0000313" key="8">
    <source>
        <dbReference type="EMBL" id="MDE4164770.1"/>
    </source>
</evidence>
<keyword evidence="4 6" id="KW-1133">Transmembrane helix</keyword>
<evidence type="ECO:0000256" key="2">
    <source>
        <dbReference type="ARBA" id="ARBA00022475"/>
    </source>
</evidence>
<feature type="transmembrane region" description="Helical" evidence="6">
    <location>
        <begin position="186"/>
        <end position="206"/>
    </location>
</feature>
<evidence type="ECO:0000256" key="1">
    <source>
        <dbReference type="ARBA" id="ARBA00004651"/>
    </source>
</evidence>
<feature type="transmembrane region" description="Helical" evidence="6">
    <location>
        <begin position="33"/>
        <end position="59"/>
    </location>
</feature>
<dbReference type="OrthoDB" id="7163777at2"/>
<keyword evidence="2" id="KW-1003">Cell membrane</keyword>
<feature type="transmembrane region" description="Helical" evidence="6">
    <location>
        <begin position="139"/>
        <end position="166"/>
    </location>
</feature>
<dbReference type="PATRIC" id="fig|60890.4.peg.246"/>
<name>A0A1B0ZM02_9RHOB</name>
<dbReference type="PIRSF" id="PIRSF035875">
    <property type="entry name" value="RNase_BN"/>
    <property type="match status" value="1"/>
</dbReference>
<sequence>MNLFAVLSPWLRALARAAAAFNRKNGWVMSSHIAMSMMLALFPFVLFTVALSGAAASLLSQDVAIEDLVDLVFGGWPEEVSKPILNELFAVLETSSTQLATLGGVLALYFASNGVNAVRVAMVNAYGDNDPRPFWKARLICAGLVVLGGAGILVAALFEVVLPLYVRYIADLLPYQLVGPGWEQGFSGVLLFLLPLVAVLLCHILLPGQRHRVSQILPGAVLTVVLWWAAGIGFAIYVGSFAQYSATYAGLAGAMAAMIFLYVNAAILIFGAEFNGALMRLDQPGAEAAEASGDSYVE</sequence>
<dbReference type="Pfam" id="PF03631">
    <property type="entry name" value="Virul_fac_BrkB"/>
    <property type="match status" value="1"/>
</dbReference>
<evidence type="ECO:0000313" key="7">
    <source>
        <dbReference type="EMBL" id="ANP35192.1"/>
    </source>
</evidence>
<keyword evidence="9" id="KW-1185">Reference proteome</keyword>
<evidence type="ECO:0000256" key="4">
    <source>
        <dbReference type="ARBA" id="ARBA00022989"/>
    </source>
</evidence>
<evidence type="ECO:0000313" key="9">
    <source>
        <dbReference type="Proteomes" id="UP000092565"/>
    </source>
</evidence>
<feature type="transmembrane region" description="Helical" evidence="6">
    <location>
        <begin position="248"/>
        <end position="270"/>
    </location>
</feature>
<dbReference type="GO" id="GO:0005886">
    <property type="term" value="C:plasma membrane"/>
    <property type="evidence" value="ECO:0007669"/>
    <property type="project" value="UniProtKB-SubCell"/>
</dbReference>
<dbReference type="PANTHER" id="PTHR30213:SF0">
    <property type="entry name" value="UPF0761 MEMBRANE PROTEIN YIHY"/>
    <property type="match status" value="1"/>
</dbReference>
<gene>
    <name evidence="7" type="ORF">JL2886_00259</name>
    <name evidence="8" type="ORF">PXK24_03645</name>
</gene>
<reference evidence="7 9" key="1">
    <citation type="submission" date="2016-04" db="EMBL/GenBank/DDBJ databases">
        <authorList>
            <person name="Evans L.H."/>
            <person name="Alamgir A."/>
            <person name="Owens N."/>
            <person name="Weber N.D."/>
            <person name="Virtaneva K."/>
            <person name="Barbian K."/>
            <person name="Babar A."/>
            <person name="Rosenke K."/>
        </authorList>
    </citation>
    <scope>NUCLEOTIDE SEQUENCE [LARGE SCALE GENOMIC DNA]</scope>
    <source>
        <strain evidence="7 9">JL2886</strain>
    </source>
</reference>
<accession>A0A1B0ZM02</accession>
<dbReference type="RefSeq" id="WP_065270349.1">
    <property type="nucleotide sequence ID" value="NZ_CP015124.1"/>
</dbReference>
<dbReference type="EMBL" id="JARCJK010000001">
    <property type="protein sequence ID" value="MDE4164770.1"/>
    <property type="molecule type" value="Genomic_DNA"/>
</dbReference>
<reference evidence="8 10" key="2">
    <citation type="submission" date="2023-02" db="EMBL/GenBank/DDBJ databases">
        <title>Population genomics of bacteria associated with diatom.</title>
        <authorList>
            <person name="Xie J."/>
            <person name="Wang H."/>
        </authorList>
    </citation>
    <scope>NUCLEOTIDE SEQUENCE [LARGE SCALE GENOMIC DNA]</scope>
    <source>
        <strain evidence="8 10">PT47_8</strain>
    </source>
</reference>
<evidence type="ECO:0000313" key="10">
    <source>
        <dbReference type="Proteomes" id="UP001218364"/>
    </source>
</evidence>
<keyword evidence="3 6" id="KW-0812">Transmembrane</keyword>
<evidence type="ECO:0000256" key="6">
    <source>
        <dbReference type="SAM" id="Phobius"/>
    </source>
</evidence>
<evidence type="ECO:0000256" key="3">
    <source>
        <dbReference type="ARBA" id="ARBA00022692"/>
    </source>
</evidence>
<dbReference type="Proteomes" id="UP001218364">
    <property type="component" value="Unassembled WGS sequence"/>
</dbReference>
<keyword evidence="5 6" id="KW-0472">Membrane</keyword>
<protein>
    <submittedName>
        <fullName evidence="7">Ribonuclease BN</fullName>
    </submittedName>
    <submittedName>
        <fullName evidence="8">YihY/virulence factor BrkB family protein</fullName>
    </submittedName>
</protein>
<dbReference type="AlphaFoldDB" id="A0A1B0ZM02"/>
<dbReference type="InterPro" id="IPR017039">
    <property type="entry name" value="Virul_fac_BrkB"/>
</dbReference>
<dbReference type="Proteomes" id="UP000092565">
    <property type="component" value="Chromosome"/>
</dbReference>
<organism evidence="7 9">
    <name type="scientific">Phaeobacter gallaeciensis</name>
    <dbReference type="NCBI Taxonomy" id="60890"/>
    <lineage>
        <taxon>Bacteria</taxon>
        <taxon>Pseudomonadati</taxon>
        <taxon>Pseudomonadota</taxon>
        <taxon>Alphaproteobacteria</taxon>
        <taxon>Rhodobacterales</taxon>
        <taxon>Roseobacteraceae</taxon>
        <taxon>Phaeobacter</taxon>
    </lineage>
</organism>
<feature type="transmembrane region" description="Helical" evidence="6">
    <location>
        <begin position="218"/>
        <end position="242"/>
    </location>
</feature>